<feature type="domain" description="UspA" evidence="1">
    <location>
        <begin position="8"/>
        <end position="171"/>
    </location>
</feature>
<protein>
    <recommendedName>
        <fullName evidence="1">UspA domain-containing protein</fullName>
    </recommendedName>
</protein>
<dbReference type="EMBL" id="CP144690">
    <property type="protein sequence ID" value="WVY92094.1"/>
    <property type="molecule type" value="Genomic_DNA"/>
</dbReference>
<dbReference type="Gene3D" id="3.40.50.620">
    <property type="entry name" value="HUPs"/>
    <property type="match status" value="1"/>
</dbReference>
<dbReference type="SUPFAM" id="SSF52402">
    <property type="entry name" value="Adenine nucleotide alpha hydrolases-like"/>
    <property type="match status" value="1"/>
</dbReference>
<dbReference type="PANTHER" id="PTHR31964:SF122">
    <property type="entry name" value="OS02G0760500 PROTEIN"/>
    <property type="match status" value="1"/>
</dbReference>
<dbReference type="InterPro" id="IPR014729">
    <property type="entry name" value="Rossmann-like_a/b/a_fold"/>
</dbReference>
<organism evidence="2 3">
    <name type="scientific">Vigna mungo</name>
    <name type="common">Black gram</name>
    <name type="synonym">Phaseolus mungo</name>
    <dbReference type="NCBI Taxonomy" id="3915"/>
    <lineage>
        <taxon>Eukaryota</taxon>
        <taxon>Viridiplantae</taxon>
        <taxon>Streptophyta</taxon>
        <taxon>Embryophyta</taxon>
        <taxon>Tracheophyta</taxon>
        <taxon>Spermatophyta</taxon>
        <taxon>Magnoliopsida</taxon>
        <taxon>eudicotyledons</taxon>
        <taxon>Gunneridae</taxon>
        <taxon>Pentapetalae</taxon>
        <taxon>rosids</taxon>
        <taxon>fabids</taxon>
        <taxon>Fabales</taxon>
        <taxon>Fabaceae</taxon>
        <taxon>Papilionoideae</taxon>
        <taxon>50 kb inversion clade</taxon>
        <taxon>NPAAA clade</taxon>
        <taxon>indigoferoid/millettioid clade</taxon>
        <taxon>Phaseoleae</taxon>
        <taxon>Vigna</taxon>
    </lineage>
</organism>
<keyword evidence="3" id="KW-1185">Reference proteome</keyword>
<dbReference type="Pfam" id="PF00582">
    <property type="entry name" value="Usp"/>
    <property type="match status" value="1"/>
</dbReference>
<evidence type="ECO:0000259" key="1">
    <source>
        <dbReference type="Pfam" id="PF00582"/>
    </source>
</evidence>
<sequence>MSGDGNLNRVLVSVDGSEESMKALRWALNNLKLRSPTSDSTDDPSFIIFHVQSPPSIATGLNPGAIPFGGPSDIEVPAFTAAIEAHQERITRAVLDHALGICSQFNLGQSQVRTHVVVGDPKEKICEAVQDLHADVLVMGSRAFGPIKRMFLGSVSNYCAHHAPCPVIIIKENDSVNKIN</sequence>
<gene>
    <name evidence="2" type="ORF">V8G54_037608</name>
</gene>
<dbReference type="AlphaFoldDB" id="A0AAQ3MIW3"/>
<dbReference type="PRINTS" id="PR01438">
    <property type="entry name" value="UNVRSLSTRESS"/>
</dbReference>
<dbReference type="InterPro" id="IPR006016">
    <property type="entry name" value="UspA"/>
</dbReference>
<evidence type="ECO:0000313" key="3">
    <source>
        <dbReference type="Proteomes" id="UP001374535"/>
    </source>
</evidence>
<reference evidence="2 3" key="1">
    <citation type="journal article" date="2023" name="Life. Sci Alliance">
        <title>Evolutionary insights into 3D genome organization and epigenetic landscape of Vigna mungo.</title>
        <authorList>
            <person name="Junaid A."/>
            <person name="Singh B."/>
            <person name="Bhatia S."/>
        </authorList>
    </citation>
    <scope>NUCLEOTIDE SEQUENCE [LARGE SCALE GENOMIC DNA]</scope>
    <source>
        <strain evidence="2">Urdbean</strain>
    </source>
</reference>
<proteinExistence type="predicted"/>
<accession>A0AAQ3MIW3</accession>
<dbReference type="PANTHER" id="PTHR31964">
    <property type="entry name" value="ADENINE NUCLEOTIDE ALPHA HYDROLASES-LIKE SUPERFAMILY PROTEIN"/>
    <property type="match status" value="1"/>
</dbReference>
<dbReference type="CDD" id="cd23659">
    <property type="entry name" value="USP_At3g01520-like"/>
    <property type="match status" value="1"/>
</dbReference>
<name>A0AAQ3MIW3_VIGMU</name>
<dbReference type="InterPro" id="IPR006015">
    <property type="entry name" value="Universal_stress_UspA"/>
</dbReference>
<evidence type="ECO:0000313" key="2">
    <source>
        <dbReference type="EMBL" id="WVY92094.1"/>
    </source>
</evidence>
<dbReference type="Proteomes" id="UP001374535">
    <property type="component" value="Chromosome 11"/>
</dbReference>